<name>A0ABV6BHG3_9GAMM</name>
<dbReference type="Proteomes" id="UP001589813">
    <property type="component" value="Unassembled WGS sequence"/>
</dbReference>
<evidence type="ECO:0000313" key="5">
    <source>
        <dbReference type="Proteomes" id="UP001589813"/>
    </source>
</evidence>
<keyword evidence="2" id="KW-0520">NAD</keyword>
<gene>
    <name evidence="4" type="ORF">ACFFJP_11720</name>
</gene>
<dbReference type="PANTHER" id="PTHR43333:SF1">
    <property type="entry name" value="D-ISOMER SPECIFIC 2-HYDROXYACID DEHYDROGENASE NAD-BINDING DOMAIN-CONTAINING PROTEIN"/>
    <property type="match status" value="1"/>
</dbReference>
<sequence>MSIALIIPDRKLDAVVTALQQQLPDVTIEVWPEISQPDAVEFAVVWKQPAGAVASLPNLKALQSFGAGVDSILSDLTLPASLPLARIVDPHLTASMLEYLDTVLNYYRLRFDEFGTNQQQQLWKPRSPRKIRHLTVLGLGELGSAAARHFAGLGYAVSGWSGRLHQIDGVQCFAGDHQFAEAVAEADLLICLLPLTGATENLLNEARLAQLKTGAILVNVARGAIVDDEALLCALQTGKLAAACLDVFRVEPLPVEHPFWTTPGILLTPHISAVTNADTAVAQIAENYRRVQAGLPLLNQVDRTRGY</sequence>
<feature type="domain" description="D-isomer specific 2-hydroxyacid dehydrogenase NAD-binding" evidence="3">
    <location>
        <begin position="111"/>
        <end position="272"/>
    </location>
</feature>
<dbReference type="Gene3D" id="3.40.50.720">
    <property type="entry name" value="NAD(P)-binding Rossmann-like Domain"/>
    <property type="match status" value="2"/>
</dbReference>
<dbReference type="CDD" id="cd12164">
    <property type="entry name" value="GDH_like_2"/>
    <property type="match status" value="1"/>
</dbReference>
<dbReference type="InterPro" id="IPR036291">
    <property type="entry name" value="NAD(P)-bd_dom_sf"/>
</dbReference>
<protein>
    <submittedName>
        <fullName evidence="4">2-hydroxyacid dehydrogenase</fullName>
    </submittedName>
</protein>
<dbReference type="PANTHER" id="PTHR43333">
    <property type="entry name" value="2-HACID_DH_C DOMAIN-CONTAINING PROTEIN"/>
    <property type="match status" value="1"/>
</dbReference>
<dbReference type="SUPFAM" id="SSF51735">
    <property type="entry name" value="NAD(P)-binding Rossmann-fold domains"/>
    <property type="match status" value="1"/>
</dbReference>
<evidence type="ECO:0000256" key="1">
    <source>
        <dbReference type="ARBA" id="ARBA00023002"/>
    </source>
</evidence>
<proteinExistence type="predicted"/>
<comment type="caution">
    <text evidence="4">The sequence shown here is derived from an EMBL/GenBank/DDBJ whole genome shotgun (WGS) entry which is preliminary data.</text>
</comment>
<dbReference type="PROSITE" id="PS00671">
    <property type="entry name" value="D_2_HYDROXYACID_DH_3"/>
    <property type="match status" value="1"/>
</dbReference>
<dbReference type="RefSeq" id="WP_377243934.1">
    <property type="nucleotide sequence ID" value="NZ_JBHLXP010000003.1"/>
</dbReference>
<dbReference type="InterPro" id="IPR029753">
    <property type="entry name" value="D-isomer_DH_CS"/>
</dbReference>
<dbReference type="EMBL" id="JBHLXP010000003">
    <property type="protein sequence ID" value="MFC0048953.1"/>
    <property type="molecule type" value="Genomic_DNA"/>
</dbReference>
<evidence type="ECO:0000259" key="3">
    <source>
        <dbReference type="Pfam" id="PF02826"/>
    </source>
</evidence>
<evidence type="ECO:0000256" key="2">
    <source>
        <dbReference type="ARBA" id="ARBA00023027"/>
    </source>
</evidence>
<organism evidence="4 5">
    <name type="scientific">Rheinheimera tilapiae</name>
    <dbReference type="NCBI Taxonomy" id="875043"/>
    <lineage>
        <taxon>Bacteria</taxon>
        <taxon>Pseudomonadati</taxon>
        <taxon>Pseudomonadota</taxon>
        <taxon>Gammaproteobacteria</taxon>
        <taxon>Chromatiales</taxon>
        <taxon>Chromatiaceae</taxon>
        <taxon>Rheinheimera</taxon>
    </lineage>
</organism>
<dbReference type="InterPro" id="IPR006140">
    <property type="entry name" value="D-isomer_DH_NAD-bd"/>
</dbReference>
<keyword evidence="5" id="KW-1185">Reference proteome</keyword>
<dbReference type="Pfam" id="PF02826">
    <property type="entry name" value="2-Hacid_dh_C"/>
    <property type="match status" value="1"/>
</dbReference>
<evidence type="ECO:0000313" key="4">
    <source>
        <dbReference type="EMBL" id="MFC0048953.1"/>
    </source>
</evidence>
<reference evidence="4 5" key="1">
    <citation type="submission" date="2024-09" db="EMBL/GenBank/DDBJ databases">
        <authorList>
            <person name="Sun Q."/>
            <person name="Mori K."/>
        </authorList>
    </citation>
    <scope>NUCLEOTIDE SEQUENCE [LARGE SCALE GENOMIC DNA]</scope>
    <source>
        <strain evidence="4 5">KCTC 23315</strain>
    </source>
</reference>
<accession>A0ABV6BHG3</accession>
<keyword evidence="1" id="KW-0560">Oxidoreductase</keyword>